<accession>A0AB32TVH2</accession>
<evidence type="ECO:0000256" key="6">
    <source>
        <dbReference type="ARBA" id="ARBA00023319"/>
    </source>
</evidence>
<reference evidence="11" key="1">
    <citation type="submission" date="2025-08" db="UniProtKB">
        <authorList>
            <consortium name="RefSeq"/>
        </authorList>
    </citation>
    <scope>IDENTIFICATION</scope>
    <source>
        <strain evidence="11">Tuebingen</strain>
        <tissue evidence="11">Fibroblasts and whole tissue</tissue>
    </source>
</reference>
<dbReference type="SMART" id="SM00409">
    <property type="entry name" value="IG"/>
    <property type="match status" value="1"/>
</dbReference>
<evidence type="ECO:0000256" key="5">
    <source>
        <dbReference type="ARBA" id="ARBA00023157"/>
    </source>
</evidence>
<evidence type="ECO:0000256" key="3">
    <source>
        <dbReference type="ARBA" id="ARBA00022490"/>
    </source>
</evidence>
<dbReference type="RefSeq" id="XP_068079774.1">
    <property type="nucleotide sequence ID" value="XM_068223673.1"/>
</dbReference>
<organism evidence="10 11">
    <name type="scientific">Danio rerio</name>
    <name type="common">Zebrafish</name>
    <name type="synonym">Brachydanio rerio</name>
    <dbReference type="NCBI Taxonomy" id="7955"/>
    <lineage>
        <taxon>Eukaryota</taxon>
        <taxon>Metazoa</taxon>
        <taxon>Chordata</taxon>
        <taxon>Craniata</taxon>
        <taxon>Vertebrata</taxon>
        <taxon>Euteleostomi</taxon>
        <taxon>Actinopterygii</taxon>
        <taxon>Neopterygii</taxon>
        <taxon>Teleostei</taxon>
        <taxon>Ostariophysi</taxon>
        <taxon>Cypriniformes</taxon>
        <taxon>Danionidae</taxon>
        <taxon>Danioninae</taxon>
        <taxon>Danio</taxon>
    </lineage>
</organism>
<evidence type="ECO:0000256" key="1">
    <source>
        <dbReference type="ARBA" id="ARBA00004496"/>
    </source>
</evidence>
<feature type="coiled-coil region" evidence="7">
    <location>
        <begin position="735"/>
        <end position="837"/>
    </location>
</feature>
<feature type="compositionally biased region" description="Basic and acidic residues" evidence="8">
    <location>
        <begin position="1008"/>
        <end position="1025"/>
    </location>
</feature>
<evidence type="ECO:0000313" key="10">
    <source>
        <dbReference type="Proteomes" id="UP000000437"/>
    </source>
</evidence>
<dbReference type="InterPro" id="IPR003599">
    <property type="entry name" value="Ig_sub"/>
</dbReference>
<feature type="coiled-coil region" evidence="7">
    <location>
        <begin position="277"/>
        <end position="311"/>
    </location>
</feature>
<feature type="region of interest" description="Disordered" evidence="8">
    <location>
        <begin position="953"/>
        <end position="1144"/>
    </location>
</feature>
<evidence type="ECO:0000313" key="12">
    <source>
        <dbReference type="ZFIN" id="ZDB-GENE-081104-472"/>
    </source>
</evidence>
<dbReference type="ZFIN" id="ZDB-GENE-081104-472">
    <property type="gene designation" value="ccdc141"/>
</dbReference>
<dbReference type="PANTHER" id="PTHR42757">
    <property type="entry name" value="IGLON FAMILY OF IMMUNOGLOBULIN SUPERFAMILY-RELATED"/>
    <property type="match status" value="1"/>
</dbReference>
<comment type="similarity">
    <text evidence="2">Belongs to the protein kinase superfamily. CAMK Ser/Thr protein kinase family.</text>
</comment>
<feature type="domain" description="Ig-like" evidence="9">
    <location>
        <begin position="1396"/>
        <end position="1484"/>
    </location>
</feature>
<feature type="compositionally biased region" description="Polar residues" evidence="8">
    <location>
        <begin position="1026"/>
        <end position="1048"/>
    </location>
</feature>
<dbReference type="Proteomes" id="UP000000437">
    <property type="component" value="Chromosome 9"/>
</dbReference>
<dbReference type="Pfam" id="PF07679">
    <property type="entry name" value="I-set"/>
    <property type="match status" value="1"/>
</dbReference>
<dbReference type="GO" id="GO:0030017">
    <property type="term" value="C:sarcomere"/>
    <property type="evidence" value="ECO:0007669"/>
    <property type="project" value="UniProtKB-ARBA"/>
</dbReference>
<gene>
    <name evidence="11 12" type="primary">ccdc141</name>
</gene>
<comment type="subcellular location">
    <subcellularLocation>
        <location evidence="1">Cytoplasm</location>
    </subcellularLocation>
</comment>
<dbReference type="SUPFAM" id="SSF46966">
    <property type="entry name" value="Spectrin repeat"/>
    <property type="match status" value="3"/>
</dbReference>
<dbReference type="GO" id="GO:1902869">
    <property type="term" value="P:regulation of amacrine cell differentiation"/>
    <property type="evidence" value="ECO:0000315"/>
    <property type="project" value="ZFIN"/>
</dbReference>
<dbReference type="InterPro" id="IPR013098">
    <property type="entry name" value="Ig_I-set"/>
</dbReference>
<dbReference type="PROSITE" id="PS50835">
    <property type="entry name" value="IG_LIKE"/>
    <property type="match status" value="1"/>
</dbReference>
<dbReference type="InterPro" id="IPR036179">
    <property type="entry name" value="Ig-like_dom_sf"/>
</dbReference>
<evidence type="ECO:0000313" key="11">
    <source>
        <dbReference type="RefSeq" id="XP_068079774.1"/>
    </source>
</evidence>
<protein>
    <submittedName>
        <fullName evidence="11">Coiled-coil domain-containing protein 141 isoform X3</fullName>
    </submittedName>
</protein>
<feature type="compositionally biased region" description="Basic and acidic residues" evidence="8">
    <location>
        <begin position="960"/>
        <end position="978"/>
    </location>
</feature>
<evidence type="ECO:0000256" key="8">
    <source>
        <dbReference type="SAM" id="MobiDB-lite"/>
    </source>
</evidence>
<keyword evidence="5" id="KW-1015">Disulfide bond</keyword>
<evidence type="ECO:0000256" key="4">
    <source>
        <dbReference type="ARBA" id="ARBA00022737"/>
    </source>
</evidence>
<dbReference type="FunFam" id="2.60.40.10:FF:000345">
    <property type="entry name" value="Muscle M-line assembly protein unc-89"/>
    <property type="match status" value="1"/>
</dbReference>
<keyword evidence="7" id="KW-0175">Coiled coil</keyword>
<dbReference type="GO" id="GO:0036268">
    <property type="term" value="P:swimming"/>
    <property type="evidence" value="ECO:0000315"/>
    <property type="project" value="ZFIN"/>
</dbReference>
<evidence type="ECO:0000256" key="2">
    <source>
        <dbReference type="ARBA" id="ARBA00006692"/>
    </source>
</evidence>
<dbReference type="InterPro" id="IPR050876">
    <property type="entry name" value="IgLON_domain"/>
</dbReference>
<dbReference type="InterPro" id="IPR013783">
    <property type="entry name" value="Ig-like_fold"/>
</dbReference>
<evidence type="ECO:0000259" key="9">
    <source>
        <dbReference type="PROSITE" id="PS50835"/>
    </source>
</evidence>
<sequence length="1573" mass="177221">MSSEGDAGGQPSTTTISTVAVQAGDSQIVVAILKCGELVHIQLTEAQPNLLEIGNNQDETKKLLQEHEQLLAKLKKNEGGVWALLKEADKTAAQKEGEELVYKAMAVSLSEAWTTLVNHLEKRRSLLVLACHFFECALEFAIRIDEAEDIQSVSQKSAVTDNLNELVQRHSAIRRGMLEKSMLVLNKSRELLDFLKDFQSQQALQYGKASQGAWSSFGKVEGLMEILQDRRRQVDLCMRQQQRELEAIHCICQWEQQEQEVTQKFKENALFLENSNLGFSLSENEKLLQEYKEIEQKAKDWAVLVEKLLEQASYLLSSNESTQLQCLSEKSEKLRASHQQFWSLMMSRQAHLQESNTFYSSANKAFEALATIESAIKELKTQPLALPELAKKHEEFSCRIKDASAESLQRGHLLLQKLEPQSAPAGGLQRMLGYIKERMEALSRDCHAHRELTGRRQQLVASVEELMEKISAWIKSSSSVLSASTEPGSSLTEAEDALNKHVELLSQSQDFMKESEAIAGFLRELKMLKATETLDLLNKASLLAEEMKTLVRNISSHVESLRPYVDFLHCAEEVEEQISALQECYKNRPEEEEENEGAGASLKEMMDAEWQSLLQSFFTMQDLGNNFINTSNMLETVLHAEPVSVFSDSSQARAQLTQHQDRQRHIRHLYKLALSLGADLTSNVQQSRVLVLTVKQLQEKLVKLDKGSTDWIVKASKCEESLTSNVHFCLYKEEISELRESFKDLKKKFNNLKFNYMKKNEKSRNFKAVKNQIQQIEIYIEKLQLLKKKLQAFTLKMSSSSERHLIGNSLREIEDALNELQRQVGDFDRAVEEYKQNLDMNVKLQQALEEYQFWCDEASSTIVRVGKYSSQCKTKEAVSCLYKQFEKFVWPTIPQQEERISQITELAVQLHGAEEGKKYMEKTINKHHEIVESIKELSNGLLDLEAKLELETLKQPLTPEDNKKRDTIDTPEQKESGHTPEMTGPHCTKEMPDGKSPETKKPQLRKTRSQDLPDKHHTEHQKVLSETRSYTQEAYSKTSKVETITSKSTIEKREEMHTSFSHSHTINVSRSPVQREKRSHSLMLTKRDSQETPPPPPPPPPPPRDPGLSRPSIINIQKELQSMEKPCPVQKTSSEDKYQACNRNPPLHSYSKISSAHHSVEEDFLPHGTPEPAATSGSLHEGDFHPDHLTEESFSNDEYECTSPDDISLPPLSETPESNIIQSENDFDDGYCVSSHSHRINQYSHQSQSHHGETLHQRQQDWMSSQAEGYPSPTAVMGTKFRSESSSFVQSPLTVPAPNLVSNTISTILKNKSANPPPCSVTETHYSVHESHTETQKCVHDSSLGQSNAVRANNTHATPTPLTTESDLCKPTAIREEIKRASSKKVMGKLESNPGPNFSKPLSNATVMEGSPVTLEVEVTGFPEPTLTWFKNGHKLANDEHIELSHKEGKHALFIHSSAVRDSGQYVVTASNSAGTVSSSSMLQVKGCRNSPHFLSRVDGQNVLVEEDLSSHCTYPQVLCLKDSKVAACDKSPSLKQNYPSLSSTRCVDVSDIGASICPVNLEKVESSNKKPT</sequence>
<feature type="compositionally biased region" description="Pro residues" evidence="8">
    <location>
        <begin position="1092"/>
        <end position="1105"/>
    </location>
</feature>
<keyword evidence="6" id="KW-0393">Immunoglobulin domain</keyword>
<evidence type="ECO:0000256" key="7">
    <source>
        <dbReference type="SAM" id="Coils"/>
    </source>
</evidence>
<feature type="compositionally biased region" description="Polar residues" evidence="8">
    <location>
        <begin position="1394"/>
        <end position="1403"/>
    </location>
</feature>
<dbReference type="SMART" id="SM00408">
    <property type="entry name" value="IGc2"/>
    <property type="match status" value="1"/>
</dbReference>
<name>A0AB32TVH2_DANRE</name>
<dbReference type="AGR" id="ZFIN:ZDB-GENE-081104-472"/>
<keyword evidence="4" id="KW-0677">Repeat</keyword>
<dbReference type="InterPro" id="IPR003598">
    <property type="entry name" value="Ig_sub2"/>
</dbReference>
<feature type="region of interest" description="Disordered" evidence="8">
    <location>
        <begin position="1158"/>
        <end position="1206"/>
    </location>
</feature>
<feature type="compositionally biased region" description="Polar residues" evidence="8">
    <location>
        <begin position="1058"/>
        <end position="1072"/>
    </location>
</feature>
<dbReference type="GeneID" id="553274"/>
<dbReference type="Gene3D" id="1.20.58.60">
    <property type="match status" value="3"/>
</dbReference>
<dbReference type="Gene3D" id="2.60.40.10">
    <property type="entry name" value="Immunoglobulins"/>
    <property type="match status" value="1"/>
</dbReference>
<dbReference type="CTD" id="285025"/>
<feature type="region of interest" description="Disordered" evidence="8">
    <location>
        <begin position="1381"/>
        <end position="1403"/>
    </location>
</feature>
<dbReference type="InterPro" id="IPR007110">
    <property type="entry name" value="Ig-like_dom"/>
</dbReference>
<keyword evidence="3" id="KW-0963">Cytoplasm</keyword>
<keyword evidence="10" id="KW-1185">Reference proteome</keyword>
<dbReference type="PANTHER" id="PTHR42757:SF44">
    <property type="entry name" value="COILED-COIL DOMAIN-CONTAINING PROTEIN 141"/>
    <property type="match status" value="1"/>
</dbReference>
<feature type="compositionally biased region" description="Basic and acidic residues" evidence="8">
    <location>
        <begin position="1180"/>
        <end position="1191"/>
    </location>
</feature>
<dbReference type="SUPFAM" id="SSF48726">
    <property type="entry name" value="Immunoglobulin"/>
    <property type="match status" value="1"/>
</dbReference>
<proteinExistence type="inferred from homology"/>
<feature type="compositionally biased region" description="Basic and acidic residues" evidence="8">
    <location>
        <begin position="987"/>
        <end position="1001"/>
    </location>
</feature>